<sequence>MDGADTDGDAGSTPAWDETVGIGEIADRLRRMPESRLRRVADAAHALAQDLADAAAGVESRVADVPPALRPVPTLSVFAVADQVTVTAHDLTAAAAGLDPGTDVWWEGARRPLGDVLAALAERTRALGAQV</sequence>
<evidence type="ECO:0000313" key="2">
    <source>
        <dbReference type="Proteomes" id="UP001500957"/>
    </source>
</evidence>
<dbReference type="RefSeq" id="WP_344609260.1">
    <property type="nucleotide sequence ID" value="NZ_BAAAHE010000050.1"/>
</dbReference>
<keyword evidence="2" id="KW-1185">Reference proteome</keyword>
<dbReference type="Proteomes" id="UP001500957">
    <property type="component" value="Unassembled WGS sequence"/>
</dbReference>
<gene>
    <name evidence="1" type="ORF">GCM10009547_46090</name>
</gene>
<organism evidence="1 2">
    <name type="scientific">Sporichthya brevicatena</name>
    <dbReference type="NCBI Taxonomy" id="171442"/>
    <lineage>
        <taxon>Bacteria</taxon>
        <taxon>Bacillati</taxon>
        <taxon>Actinomycetota</taxon>
        <taxon>Actinomycetes</taxon>
        <taxon>Sporichthyales</taxon>
        <taxon>Sporichthyaceae</taxon>
        <taxon>Sporichthya</taxon>
    </lineage>
</organism>
<comment type="caution">
    <text evidence="1">The sequence shown here is derived from an EMBL/GenBank/DDBJ whole genome shotgun (WGS) entry which is preliminary data.</text>
</comment>
<accession>A0ABP3SFG4</accession>
<name>A0ABP3SFG4_9ACTN</name>
<dbReference type="EMBL" id="BAAAHE010000050">
    <property type="protein sequence ID" value="GAA0636579.1"/>
    <property type="molecule type" value="Genomic_DNA"/>
</dbReference>
<reference evidence="2" key="1">
    <citation type="journal article" date="2019" name="Int. J. Syst. Evol. Microbiol.">
        <title>The Global Catalogue of Microorganisms (GCM) 10K type strain sequencing project: providing services to taxonomists for standard genome sequencing and annotation.</title>
        <authorList>
            <consortium name="The Broad Institute Genomics Platform"/>
            <consortium name="The Broad Institute Genome Sequencing Center for Infectious Disease"/>
            <person name="Wu L."/>
            <person name="Ma J."/>
        </authorList>
    </citation>
    <scope>NUCLEOTIDE SEQUENCE [LARGE SCALE GENOMIC DNA]</scope>
    <source>
        <strain evidence="2">JCM 10671</strain>
    </source>
</reference>
<evidence type="ECO:0000313" key="1">
    <source>
        <dbReference type="EMBL" id="GAA0636579.1"/>
    </source>
</evidence>
<proteinExistence type="predicted"/>
<protein>
    <submittedName>
        <fullName evidence="1">Uncharacterized protein</fullName>
    </submittedName>
</protein>